<dbReference type="SUPFAM" id="SSF55781">
    <property type="entry name" value="GAF domain-like"/>
    <property type="match status" value="1"/>
</dbReference>
<evidence type="ECO:0000313" key="19">
    <source>
        <dbReference type="Proteomes" id="UP000410984"/>
    </source>
</evidence>
<dbReference type="Gene3D" id="3.40.50.2300">
    <property type="match status" value="1"/>
</dbReference>
<dbReference type="PANTHER" id="PTHR45339">
    <property type="entry name" value="HYBRID SIGNAL TRANSDUCTION HISTIDINE KINASE J"/>
    <property type="match status" value="1"/>
</dbReference>
<dbReference type="InterPro" id="IPR003661">
    <property type="entry name" value="HisK_dim/P_dom"/>
</dbReference>
<evidence type="ECO:0000256" key="1">
    <source>
        <dbReference type="ARBA" id="ARBA00000085"/>
    </source>
</evidence>
<dbReference type="SMART" id="SM00388">
    <property type="entry name" value="HisKA"/>
    <property type="match status" value="1"/>
</dbReference>
<gene>
    <name evidence="18" type="primary">arcB_2</name>
    <name evidence="18" type="ORF">MET9862_00816</name>
</gene>
<keyword evidence="8" id="KW-0547">Nucleotide-binding</keyword>
<keyword evidence="4" id="KW-1003">Cell membrane</keyword>
<dbReference type="InterPro" id="IPR001789">
    <property type="entry name" value="Sig_transdc_resp-reg_receiver"/>
</dbReference>
<dbReference type="Pfam" id="PF08447">
    <property type="entry name" value="PAS_3"/>
    <property type="match status" value="2"/>
</dbReference>
<dbReference type="InterPro" id="IPR036097">
    <property type="entry name" value="HisK_dim/P_sf"/>
</dbReference>
<evidence type="ECO:0000259" key="17">
    <source>
        <dbReference type="PROSITE" id="PS50113"/>
    </source>
</evidence>
<evidence type="ECO:0000256" key="4">
    <source>
        <dbReference type="ARBA" id="ARBA00022475"/>
    </source>
</evidence>
<evidence type="ECO:0000256" key="8">
    <source>
        <dbReference type="ARBA" id="ARBA00022741"/>
    </source>
</evidence>
<dbReference type="InterPro" id="IPR035965">
    <property type="entry name" value="PAS-like_dom_sf"/>
</dbReference>
<dbReference type="PROSITE" id="PS50113">
    <property type="entry name" value="PAC"/>
    <property type="match status" value="2"/>
</dbReference>
<keyword evidence="10" id="KW-0067">ATP-binding</keyword>
<dbReference type="InterPro" id="IPR036890">
    <property type="entry name" value="HATPase_C_sf"/>
</dbReference>
<dbReference type="Pfam" id="PF02518">
    <property type="entry name" value="HATPase_c"/>
    <property type="match status" value="1"/>
</dbReference>
<evidence type="ECO:0000256" key="3">
    <source>
        <dbReference type="ARBA" id="ARBA00012438"/>
    </source>
</evidence>
<dbReference type="NCBIfam" id="TIGR00229">
    <property type="entry name" value="sensory_box"/>
    <property type="match status" value="1"/>
</dbReference>
<dbReference type="GO" id="GO:0005524">
    <property type="term" value="F:ATP binding"/>
    <property type="evidence" value="ECO:0007669"/>
    <property type="project" value="UniProtKB-KW"/>
</dbReference>
<dbReference type="InterPro" id="IPR000700">
    <property type="entry name" value="PAS-assoc_C"/>
</dbReference>
<dbReference type="InterPro" id="IPR003018">
    <property type="entry name" value="GAF"/>
</dbReference>
<evidence type="ECO:0000256" key="2">
    <source>
        <dbReference type="ARBA" id="ARBA00004651"/>
    </source>
</evidence>
<evidence type="ECO:0000256" key="9">
    <source>
        <dbReference type="ARBA" id="ARBA00022777"/>
    </source>
</evidence>
<dbReference type="AlphaFoldDB" id="A0A509E7Z7"/>
<evidence type="ECO:0000256" key="11">
    <source>
        <dbReference type="ARBA" id="ARBA00022989"/>
    </source>
</evidence>
<dbReference type="EMBL" id="CABFPH010000007">
    <property type="protein sequence ID" value="VUD70252.1"/>
    <property type="molecule type" value="Genomic_DNA"/>
</dbReference>
<proteinExistence type="predicted"/>
<evidence type="ECO:0000256" key="7">
    <source>
        <dbReference type="ARBA" id="ARBA00022692"/>
    </source>
</evidence>
<dbReference type="FunFam" id="3.30.565.10:FF:000010">
    <property type="entry name" value="Sensor histidine kinase RcsC"/>
    <property type="match status" value="1"/>
</dbReference>
<keyword evidence="7" id="KW-0812">Transmembrane</keyword>
<dbReference type="Proteomes" id="UP000410984">
    <property type="component" value="Unassembled WGS sequence"/>
</dbReference>
<evidence type="ECO:0000313" key="18">
    <source>
        <dbReference type="EMBL" id="VUD70252.1"/>
    </source>
</evidence>
<dbReference type="Pfam" id="PF00072">
    <property type="entry name" value="Response_reg"/>
    <property type="match status" value="1"/>
</dbReference>
<keyword evidence="9" id="KW-0418">Kinase</keyword>
<dbReference type="InterPro" id="IPR011006">
    <property type="entry name" value="CheY-like_superfamily"/>
</dbReference>
<dbReference type="SUPFAM" id="SSF47226">
    <property type="entry name" value="Histidine-containing phosphotransfer domain, HPT domain"/>
    <property type="match status" value="1"/>
</dbReference>
<evidence type="ECO:0000256" key="13">
    <source>
        <dbReference type="ARBA" id="ARBA00023136"/>
    </source>
</evidence>
<dbReference type="SUPFAM" id="SSF52172">
    <property type="entry name" value="CheY-like"/>
    <property type="match status" value="1"/>
</dbReference>
<dbReference type="PRINTS" id="PR00344">
    <property type="entry name" value="BCTRLSENSOR"/>
</dbReference>
<dbReference type="InterPro" id="IPR013655">
    <property type="entry name" value="PAS_fold_3"/>
</dbReference>
<dbReference type="OrthoDB" id="9789782at2"/>
<dbReference type="InterPro" id="IPR003594">
    <property type="entry name" value="HATPase_dom"/>
</dbReference>
<comment type="subcellular location">
    <subcellularLocation>
        <location evidence="2">Cell membrane</location>
        <topology evidence="2">Multi-pass membrane protein</topology>
    </subcellularLocation>
</comment>
<dbReference type="InterPro" id="IPR029016">
    <property type="entry name" value="GAF-like_dom_sf"/>
</dbReference>
<dbReference type="CDD" id="cd16922">
    <property type="entry name" value="HATPase_EvgS-ArcB-TorS-like"/>
    <property type="match status" value="1"/>
</dbReference>
<protein>
    <recommendedName>
        <fullName evidence="3">histidine kinase</fullName>
        <ecNumber evidence="3">2.7.13.3</ecNumber>
    </recommendedName>
</protein>
<dbReference type="SUPFAM" id="SSF47384">
    <property type="entry name" value="Homodimeric domain of signal transducing histidine kinase"/>
    <property type="match status" value="1"/>
</dbReference>
<dbReference type="Gene3D" id="3.30.565.10">
    <property type="entry name" value="Histidine kinase-like ATPase, C-terminal domain"/>
    <property type="match status" value="1"/>
</dbReference>
<dbReference type="InterPro" id="IPR036641">
    <property type="entry name" value="HPT_dom_sf"/>
</dbReference>
<feature type="modified residue" description="4-aspartylphosphate" evidence="14">
    <location>
        <position position="747"/>
    </location>
</feature>
<dbReference type="SMART" id="SM00086">
    <property type="entry name" value="PAC"/>
    <property type="match status" value="2"/>
</dbReference>
<dbReference type="Gene3D" id="1.10.287.130">
    <property type="match status" value="1"/>
</dbReference>
<dbReference type="CDD" id="cd17546">
    <property type="entry name" value="REC_hyHK_CKI1_RcsC-like"/>
    <property type="match status" value="1"/>
</dbReference>
<keyword evidence="6 18" id="KW-0808">Transferase</keyword>
<keyword evidence="12" id="KW-0902">Two-component regulatory system</keyword>
<dbReference type="Gene3D" id="3.30.450.40">
    <property type="match status" value="1"/>
</dbReference>
<keyword evidence="5 14" id="KW-0597">Phosphoprotein</keyword>
<dbReference type="SUPFAM" id="SSF55785">
    <property type="entry name" value="PYP-like sensor domain (PAS domain)"/>
    <property type="match status" value="2"/>
</dbReference>
<evidence type="ECO:0000256" key="6">
    <source>
        <dbReference type="ARBA" id="ARBA00022679"/>
    </source>
</evidence>
<dbReference type="InterPro" id="IPR005467">
    <property type="entry name" value="His_kinase_dom"/>
</dbReference>
<dbReference type="SMART" id="SM00065">
    <property type="entry name" value="GAF"/>
    <property type="match status" value="1"/>
</dbReference>
<evidence type="ECO:0000256" key="14">
    <source>
        <dbReference type="PROSITE-ProRule" id="PRU00169"/>
    </source>
</evidence>
<evidence type="ECO:0000256" key="12">
    <source>
        <dbReference type="ARBA" id="ARBA00023012"/>
    </source>
</evidence>
<evidence type="ECO:0000256" key="5">
    <source>
        <dbReference type="ARBA" id="ARBA00022553"/>
    </source>
</evidence>
<dbReference type="SUPFAM" id="SSF55874">
    <property type="entry name" value="ATPase domain of HSP90 chaperone/DNA topoisomerase II/histidine kinase"/>
    <property type="match status" value="1"/>
</dbReference>
<feature type="domain" description="Response regulatory" evidence="16">
    <location>
        <begin position="698"/>
        <end position="814"/>
    </location>
</feature>
<feature type="domain" description="PAC" evidence="17">
    <location>
        <begin position="248"/>
        <end position="299"/>
    </location>
</feature>
<dbReference type="InterPro" id="IPR001610">
    <property type="entry name" value="PAC"/>
</dbReference>
<evidence type="ECO:0000256" key="10">
    <source>
        <dbReference type="ARBA" id="ARBA00022840"/>
    </source>
</evidence>
<dbReference type="EC" id="2.7.13.3" evidence="3"/>
<dbReference type="InterPro" id="IPR004358">
    <property type="entry name" value="Sig_transdc_His_kin-like_C"/>
</dbReference>
<dbReference type="InterPro" id="IPR000014">
    <property type="entry name" value="PAS"/>
</dbReference>
<name>A0A509E7Z7_9HYPH</name>
<dbReference type="PROSITE" id="PS50109">
    <property type="entry name" value="HIS_KIN"/>
    <property type="match status" value="1"/>
</dbReference>
<keyword evidence="11" id="KW-1133">Transmembrane helix</keyword>
<dbReference type="PANTHER" id="PTHR45339:SF1">
    <property type="entry name" value="HYBRID SIGNAL TRANSDUCTION HISTIDINE KINASE J"/>
    <property type="match status" value="1"/>
</dbReference>
<dbReference type="GO" id="GO:0005886">
    <property type="term" value="C:plasma membrane"/>
    <property type="evidence" value="ECO:0007669"/>
    <property type="project" value="UniProtKB-SubCell"/>
</dbReference>
<sequence>MAFPVAGNEAARLAALRALGDLGADPAVHLDAICRTAASLFGVPIALVSLVEADHLRFGAACGTDGAPIPREGAFCGHTILADEILVCADTTQDPRFASSPLVTGPAGIRFYAGAPLIIGPDLRIGTLCLLDTVGRPFGEVQRRQLQDLAAIVVGQLRLHEANQRQQEEIAAREASEARYRALADALPQLVWIFSVETGEKAYSNQQFDRYYGPIGNRRAERIGRNHPEDAERMERAWRTALRTGSPYRIEGRLRRRDGAYRWHKLILIPIRQRGEIVAMLGTALDIDEIIGARRKLEETGNHLQLAQQAAGAGIWEFDLQTQRIIWSGESATLHGVDAPQGHTLSLEEWLTLVDSEDGPAAMAGVTEAVRRNDSFTVEFRVPGMDGRTRWVSSTGRAVYGENGRPLRLIGLNINVTARKCAEAALVSAKAAAEAARGEAERASAAKSEFLATMSHEIRTPLNGVLGYADLLVDELEAGTPARLHAERIRGAGAALLTVVNDVLDFSKIEAGQVELAAEPFVLTDLMDQAVAITRAGADGKGLRLDVRVGPGLPGCVIGDADRLRQVLMNLLNNAVKFTDAGSVTLGLERLAGSDGGEVRLRFSVQDTGIGVPTTKLHKLFERFSQVDGTIQREYGGTGLGLAISRQLVELMGGLIGVESDAGRGSPFWFTLRLPVAPAARPAGQAAPSAEPDYPPRRILLVEDMPLNRDLAIAVLCAAGHTVDAVESGPAAIAAVRAASYDLVLMDVQMPGMDGMTATQQIRALDQGKALPIVAMTASVRPQQVAAFRAAGMTDHIGKPFKRAALLAGVERWTASGEAAPSPAEAEVAPKILDRSTFEEVTAVVGQKRMQHLLATLAKELGERFGPAGSTPERGQLAHDAHAMISASGVLGFRHFADLCREIELACEEQRSVEPMLGRLHSMRCAVIREIESLCAA</sequence>
<dbReference type="RefSeq" id="WP_142581841.1">
    <property type="nucleotide sequence ID" value="NZ_CABFPH010000007.1"/>
</dbReference>
<keyword evidence="13" id="KW-0472">Membrane</keyword>
<dbReference type="Gene3D" id="1.20.120.160">
    <property type="entry name" value="HPT domain"/>
    <property type="match status" value="1"/>
</dbReference>
<dbReference type="SMART" id="SM00387">
    <property type="entry name" value="HATPase_c"/>
    <property type="match status" value="1"/>
</dbReference>
<evidence type="ECO:0000259" key="16">
    <source>
        <dbReference type="PROSITE" id="PS50110"/>
    </source>
</evidence>
<accession>A0A509E7Z7</accession>
<dbReference type="Gene3D" id="3.30.450.20">
    <property type="entry name" value="PAS domain"/>
    <property type="match status" value="2"/>
</dbReference>
<dbReference type="CDD" id="cd00082">
    <property type="entry name" value="HisKA"/>
    <property type="match status" value="1"/>
</dbReference>
<dbReference type="GO" id="GO:0000155">
    <property type="term" value="F:phosphorelay sensor kinase activity"/>
    <property type="evidence" value="ECO:0007669"/>
    <property type="project" value="InterPro"/>
</dbReference>
<comment type="catalytic activity">
    <reaction evidence="1">
        <text>ATP + protein L-histidine = ADP + protein N-phospho-L-histidine.</text>
        <dbReference type="EC" id="2.7.13.3"/>
    </reaction>
</comment>
<dbReference type="SMART" id="SM00448">
    <property type="entry name" value="REC"/>
    <property type="match status" value="1"/>
</dbReference>
<dbReference type="CDD" id="cd00130">
    <property type="entry name" value="PAS"/>
    <property type="match status" value="2"/>
</dbReference>
<dbReference type="Pfam" id="PF00512">
    <property type="entry name" value="HisKA"/>
    <property type="match status" value="1"/>
</dbReference>
<feature type="domain" description="PAC" evidence="17">
    <location>
        <begin position="376"/>
        <end position="428"/>
    </location>
</feature>
<keyword evidence="19" id="KW-1185">Reference proteome</keyword>
<feature type="domain" description="Histidine kinase" evidence="15">
    <location>
        <begin position="453"/>
        <end position="676"/>
    </location>
</feature>
<dbReference type="PROSITE" id="PS50110">
    <property type="entry name" value="RESPONSE_REGULATORY"/>
    <property type="match status" value="1"/>
</dbReference>
<reference evidence="18 19" key="1">
    <citation type="submission" date="2019-06" db="EMBL/GenBank/DDBJ databases">
        <authorList>
            <person name="Rodrigo-Torres L."/>
            <person name="Arahal R. D."/>
            <person name="Lucena T."/>
        </authorList>
    </citation>
    <scope>NUCLEOTIDE SEQUENCE [LARGE SCALE GENOMIC DNA]</scope>
    <source>
        <strain evidence="18 19">SB0023/3</strain>
    </source>
</reference>
<organism evidence="18 19">
    <name type="scientific">Methylobacterium symbioticum</name>
    <dbReference type="NCBI Taxonomy" id="2584084"/>
    <lineage>
        <taxon>Bacteria</taxon>
        <taxon>Pseudomonadati</taxon>
        <taxon>Pseudomonadota</taxon>
        <taxon>Alphaproteobacteria</taxon>
        <taxon>Hyphomicrobiales</taxon>
        <taxon>Methylobacteriaceae</taxon>
        <taxon>Methylobacterium</taxon>
    </lineage>
</organism>
<dbReference type="Pfam" id="PF01590">
    <property type="entry name" value="GAF"/>
    <property type="match status" value="1"/>
</dbReference>
<evidence type="ECO:0000259" key="15">
    <source>
        <dbReference type="PROSITE" id="PS50109"/>
    </source>
</evidence>